<proteinExistence type="inferred from homology"/>
<organism evidence="7 8">
    <name type="scientific">Nocardia arthritidis</name>
    <dbReference type="NCBI Taxonomy" id="228602"/>
    <lineage>
        <taxon>Bacteria</taxon>
        <taxon>Bacillati</taxon>
        <taxon>Actinomycetota</taxon>
        <taxon>Actinomycetes</taxon>
        <taxon>Mycobacteriales</taxon>
        <taxon>Nocardiaceae</taxon>
        <taxon>Nocardia</taxon>
    </lineage>
</organism>
<dbReference type="GO" id="GO:0003677">
    <property type="term" value="F:DNA binding"/>
    <property type="evidence" value="ECO:0007669"/>
    <property type="project" value="UniProtKB-KW"/>
</dbReference>
<reference evidence="7 8" key="1">
    <citation type="journal article" date="2019" name="ACS Chem. Biol.">
        <title>Identification and Mobilization of a Cryptic Antibiotic Biosynthesis Gene Locus from a Human-Pathogenic Nocardia Isolate.</title>
        <authorList>
            <person name="Herisse M."/>
            <person name="Ishida K."/>
            <person name="Porter J.L."/>
            <person name="Howden B."/>
            <person name="Hertweck C."/>
            <person name="Stinear T.P."/>
            <person name="Pidot S.J."/>
        </authorList>
    </citation>
    <scope>NUCLEOTIDE SEQUENCE [LARGE SCALE GENOMIC DNA]</scope>
    <source>
        <strain evidence="7 8">AUSMDU00012717</strain>
    </source>
</reference>
<keyword evidence="8" id="KW-1185">Reference proteome</keyword>
<keyword evidence="5" id="KW-0804">Transcription</keyword>
<dbReference type="PRINTS" id="PR00039">
    <property type="entry name" value="HTHLYSR"/>
</dbReference>
<dbReference type="PANTHER" id="PTHR30346">
    <property type="entry name" value="TRANSCRIPTIONAL DUAL REGULATOR HCAR-RELATED"/>
    <property type="match status" value="1"/>
</dbReference>
<dbReference type="Proteomes" id="UP000503540">
    <property type="component" value="Chromosome"/>
</dbReference>
<dbReference type="FunFam" id="1.10.10.10:FF:000001">
    <property type="entry name" value="LysR family transcriptional regulator"/>
    <property type="match status" value="1"/>
</dbReference>
<dbReference type="KEGG" id="nah:F5544_36190"/>
<dbReference type="GO" id="GO:0003700">
    <property type="term" value="F:DNA-binding transcription factor activity"/>
    <property type="evidence" value="ECO:0007669"/>
    <property type="project" value="InterPro"/>
</dbReference>
<dbReference type="EMBL" id="CP046172">
    <property type="protein sequence ID" value="QIS15067.1"/>
    <property type="molecule type" value="Genomic_DNA"/>
</dbReference>
<dbReference type="RefSeq" id="WP_167477380.1">
    <property type="nucleotide sequence ID" value="NZ_CP046172.1"/>
</dbReference>
<keyword evidence="3" id="KW-0238">DNA-binding</keyword>
<sequence length="331" mass="35301">MELRQLEYFVAVAEEGSFTRAAARMHIAQSGVSAQILQLERELGLRLFARSRRSVRLTEAGAAVLNHARTALAAVTDARQVADEYSGLLRGRVRFGLAASSSFAFDLADMLAEFHRDYPMVEISLLEASTDELVAGLLDGSQDAAIIAPPATPPTELRLQLIADEALVAAVSPADPMAANATVTLAELSGRRLITFSRMIGTHSVIVAAFAAAGLPARIAIEAGDPNVLADLAAGGLGVALLPEPYARDRRLHALPITGVRLRGSLALAWNGTRPPTPCARRLIDYARQSLRAAQGRATKALAADRPITGRHACYRPDRQAFGNRDDIAAQ</sequence>
<keyword evidence="2" id="KW-0805">Transcription regulation</keyword>
<evidence type="ECO:0000256" key="2">
    <source>
        <dbReference type="ARBA" id="ARBA00023015"/>
    </source>
</evidence>
<accession>A0A6G9YPQ7</accession>
<gene>
    <name evidence="7" type="ORF">F5544_36190</name>
</gene>
<dbReference type="PANTHER" id="PTHR30346:SF30">
    <property type="entry name" value="SMALL NEUTRAL PROTEASE REGULATORY PROTEIN"/>
    <property type="match status" value="1"/>
</dbReference>
<dbReference type="Pfam" id="PF00126">
    <property type="entry name" value="HTH_1"/>
    <property type="match status" value="1"/>
</dbReference>
<dbReference type="InterPro" id="IPR036388">
    <property type="entry name" value="WH-like_DNA-bd_sf"/>
</dbReference>
<dbReference type="Gene3D" id="1.10.10.10">
    <property type="entry name" value="Winged helix-like DNA-binding domain superfamily/Winged helix DNA-binding domain"/>
    <property type="match status" value="1"/>
</dbReference>
<dbReference type="GO" id="GO:0032993">
    <property type="term" value="C:protein-DNA complex"/>
    <property type="evidence" value="ECO:0007669"/>
    <property type="project" value="TreeGrafter"/>
</dbReference>
<dbReference type="InterPro" id="IPR005119">
    <property type="entry name" value="LysR_subst-bd"/>
</dbReference>
<evidence type="ECO:0000256" key="3">
    <source>
        <dbReference type="ARBA" id="ARBA00023125"/>
    </source>
</evidence>
<dbReference type="PROSITE" id="PS50931">
    <property type="entry name" value="HTH_LYSR"/>
    <property type="match status" value="1"/>
</dbReference>
<dbReference type="SUPFAM" id="SSF46785">
    <property type="entry name" value="Winged helix' DNA-binding domain"/>
    <property type="match status" value="1"/>
</dbReference>
<evidence type="ECO:0000259" key="6">
    <source>
        <dbReference type="PROSITE" id="PS50931"/>
    </source>
</evidence>
<name>A0A6G9YPQ7_9NOCA</name>
<feature type="domain" description="HTH lysR-type" evidence="6">
    <location>
        <begin position="1"/>
        <end position="58"/>
    </location>
</feature>
<evidence type="ECO:0000256" key="4">
    <source>
        <dbReference type="ARBA" id="ARBA00023159"/>
    </source>
</evidence>
<evidence type="ECO:0000256" key="1">
    <source>
        <dbReference type="ARBA" id="ARBA00009437"/>
    </source>
</evidence>
<dbReference type="InterPro" id="IPR036390">
    <property type="entry name" value="WH_DNA-bd_sf"/>
</dbReference>
<dbReference type="InterPro" id="IPR000847">
    <property type="entry name" value="LysR_HTH_N"/>
</dbReference>
<dbReference type="SUPFAM" id="SSF53850">
    <property type="entry name" value="Periplasmic binding protein-like II"/>
    <property type="match status" value="1"/>
</dbReference>
<protein>
    <submittedName>
        <fullName evidence="7">LysR family transcriptional regulator</fullName>
    </submittedName>
</protein>
<dbReference type="Gene3D" id="3.40.190.290">
    <property type="match status" value="1"/>
</dbReference>
<evidence type="ECO:0000313" key="8">
    <source>
        <dbReference type="Proteomes" id="UP000503540"/>
    </source>
</evidence>
<evidence type="ECO:0000256" key="5">
    <source>
        <dbReference type="ARBA" id="ARBA00023163"/>
    </source>
</evidence>
<evidence type="ECO:0000313" key="7">
    <source>
        <dbReference type="EMBL" id="QIS15067.1"/>
    </source>
</evidence>
<keyword evidence="4" id="KW-0010">Activator</keyword>
<dbReference type="AlphaFoldDB" id="A0A6G9YPQ7"/>
<comment type="similarity">
    <text evidence="1">Belongs to the LysR transcriptional regulatory family.</text>
</comment>
<dbReference type="Pfam" id="PF03466">
    <property type="entry name" value="LysR_substrate"/>
    <property type="match status" value="1"/>
</dbReference>